<dbReference type="Proteomes" id="UP000253664">
    <property type="component" value="Unassembled WGS sequence"/>
</dbReference>
<dbReference type="EMBL" id="LKCN02000001">
    <property type="protein sequence ID" value="RCI16614.1"/>
    <property type="molecule type" value="Genomic_DNA"/>
</dbReference>
<proteinExistence type="predicted"/>
<comment type="caution">
    <text evidence="2">The sequence shown here is derived from an EMBL/GenBank/DDBJ whole genome shotgun (WGS) entry which is preliminary data.</text>
</comment>
<accession>A0A367LQ80</accession>
<dbReference type="AlphaFoldDB" id="A0A367LQ80"/>
<evidence type="ECO:0000313" key="2">
    <source>
        <dbReference type="EMBL" id="RCI16614.1"/>
    </source>
</evidence>
<evidence type="ECO:0000256" key="1">
    <source>
        <dbReference type="SAM" id="MobiDB-lite"/>
    </source>
</evidence>
<dbReference type="OrthoDB" id="4927387at2759"/>
<sequence length="281" mass="28354">MNRCNAGIPLVVDGEGGGDGVIPVMGHGVGSLARVSGTGGGRGHKVDSLTCAPDAVPSIDVDSPAFGPGPGTGVAESRPKVDDEAETAVSGSSLRVTGELVPGAGLGHSNVMVGTDVSTSGSSVEMPLVVEWGIVGLGHKVDSLACEAEDVVEVPGLDLVEDVAEPMSGKSLDCRGVGLGHRVDSLACGADVDIAETRRVDQPDSKETEEATSEGPLDEALVAGELYRRDVGLGHKVDSAACEPSVDEGASDEATPARDELSTSGGRRVDQRLGVPGKAED</sequence>
<feature type="region of interest" description="Disordered" evidence="1">
    <location>
        <begin position="198"/>
        <end position="221"/>
    </location>
</feature>
<name>A0A367LQ80_9HYPO</name>
<feature type="compositionally biased region" description="Basic and acidic residues" evidence="1">
    <location>
        <begin position="198"/>
        <end position="209"/>
    </location>
</feature>
<organism evidence="2 3">
    <name type="scientific">Ophiocordyceps polyrhachis-furcata BCC 54312</name>
    <dbReference type="NCBI Taxonomy" id="1330021"/>
    <lineage>
        <taxon>Eukaryota</taxon>
        <taxon>Fungi</taxon>
        <taxon>Dikarya</taxon>
        <taxon>Ascomycota</taxon>
        <taxon>Pezizomycotina</taxon>
        <taxon>Sordariomycetes</taxon>
        <taxon>Hypocreomycetidae</taxon>
        <taxon>Hypocreales</taxon>
        <taxon>Ophiocordycipitaceae</taxon>
        <taxon>Ophiocordyceps</taxon>
    </lineage>
</organism>
<reference evidence="2 3" key="1">
    <citation type="journal article" date="2015" name="BMC Genomics">
        <title>Insights from the genome of Ophiocordyceps polyrhachis-furcata to pathogenicity and host specificity in insect fungi.</title>
        <authorList>
            <person name="Wichadakul D."/>
            <person name="Kobmoo N."/>
            <person name="Ingsriswang S."/>
            <person name="Tangphatsornruang S."/>
            <person name="Chantasingh D."/>
            <person name="Luangsa-ard J.J."/>
            <person name="Eurwilaichitr L."/>
        </authorList>
    </citation>
    <scope>NUCLEOTIDE SEQUENCE [LARGE SCALE GENOMIC DNA]</scope>
    <source>
        <strain evidence="2 3">BCC 54312</strain>
    </source>
</reference>
<keyword evidence="3" id="KW-1185">Reference proteome</keyword>
<feature type="compositionally biased region" description="Basic and acidic residues" evidence="1">
    <location>
        <begin position="255"/>
        <end position="271"/>
    </location>
</feature>
<evidence type="ECO:0000313" key="3">
    <source>
        <dbReference type="Proteomes" id="UP000253664"/>
    </source>
</evidence>
<feature type="region of interest" description="Disordered" evidence="1">
    <location>
        <begin position="237"/>
        <end position="281"/>
    </location>
</feature>
<gene>
    <name evidence="2" type="ORF">L249_2904</name>
</gene>
<protein>
    <submittedName>
        <fullName evidence="2">Uncharacterized protein</fullName>
    </submittedName>
</protein>
<feature type="region of interest" description="Disordered" evidence="1">
    <location>
        <begin position="60"/>
        <end position="80"/>
    </location>
</feature>